<keyword evidence="1" id="KW-0732">Signal</keyword>
<name>A0A142C1F8_CONBE</name>
<feature type="signal peptide" evidence="1">
    <location>
        <begin position="1"/>
        <end position="22"/>
    </location>
</feature>
<evidence type="ECO:0000256" key="1">
    <source>
        <dbReference type="SAM" id="SignalP"/>
    </source>
</evidence>
<reference evidence="2" key="1">
    <citation type="submission" date="2015-12" db="EMBL/GenBank/DDBJ databases">
        <title>High throughput identification of novel conotoxins from the Chinese tubular cone snail Conus betulinus by multitranscriptome sequencing.</title>
        <authorList>
            <person name="Ruan Z."/>
            <person name="Peng C."/>
            <person name="Shi Q."/>
            <person name="Yao G."/>
            <person name="Gao B.-M."/>
        </authorList>
    </citation>
    <scope>NUCLEOTIDE SEQUENCE</scope>
</reference>
<sequence length="80" mass="8793">MMCRLMSLCCLLLIVSLDLAVGGIPCNQPGGWCSSHMWCCDSSDVCCEFPGSAMCTSESACESAHFAPGRRAQYTRFFRR</sequence>
<evidence type="ECO:0000313" key="2">
    <source>
        <dbReference type="EMBL" id="AMP44659.1"/>
    </source>
</evidence>
<dbReference type="EMBL" id="KU563911">
    <property type="protein sequence ID" value="AMP44659.1"/>
    <property type="molecule type" value="mRNA"/>
</dbReference>
<dbReference type="AlphaFoldDB" id="A0A142C1F8"/>
<accession>A0A142C1F8</accession>
<protein>
    <submittedName>
        <fullName evidence="2">Conotoxin</fullName>
    </submittedName>
</protein>
<organism evidence="2">
    <name type="scientific">Conus betulinus</name>
    <name type="common">Beech cone</name>
    <dbReference type="NCBI Taxonomy" id="89764"/>
    <lineage>
        <taxon>Eukaryota</taxon>
        <taxon>Metazoa</taxon>
        <taxon>Spiralia</taxon>
        <taxon>Lophotrochozoa</taxon>
        <taxon>Mollusca</taxon>
        <taxon>Gastropoda</taxon>
        <taxon>Caenogastropoda</taxon>
        <taxon>Neogastropoda</taxon>
        <taxon>Conoidea</taxon>
        <taxon>Conidae</taxon>
        <taxon>Conus</taxon>
        <taxon>Dendroconus</taxon>
    </lineage>
</organism>
<feature type="chain" id="PRO_5007493177" evidence="1">
    <location>
        <begin position="23"/>
        <end position="80"/>
    </location>
</feature>
<proteinExistence type="evidence at transcript level"/>